<evidence type="ECO:0000256" key="3">
    <source>
        <dbReference type="ARBA" id="ARBA00022960"/>
    </source>
</evidence>
<feature type="domain" description="L,D-TPase catalytic" evidence="7">
    <location>
        <begin position="351"/>
        <end position="473"/>
    </location>
</feature>
<proteinExistence type="predicted"/>
<dbReference type="SUPFAM" id="SSF141523">
    <property type="entry name" value="L,D-transpeptidase catalytic domain-like"/>
    <property type="match status" value="1"/>
</dbReference>
<keyword evidence="9" id="KW-1185">Reference proteome</keyword>
<organism evidence="8 9">
    <name type="scientific">Scrofimicrobium canadense</name>
    <dbReference type="NCBI Taxonomy" id="2652290"/>
    <lineage>
        <taxon>Bacteria</taxon>
        <taxon>Bacillati</taxon>
        <taxon>Actinomycetota</taxon>
        <taxon>Actinomycetes</taxon>
        <taxon>Actinomycetales</taxon>
        <taxon>Actinomycetaceae</taxon>
        <taxon>Scrofimicrobium</taxon>
    </lineage>
</organism>
<feature type="active site" description="Nucleophile" evidence="6">
    <location>
        <position position="449"/>
    </location>
</feature>
<dbReference type="Gene3D" id="3.10.20.800">
    <property type="match status" value="1"/>
</dbReference>
<dbReference type="GO" id="GO:0008360">
    <property type="term" value="P:regulation of cell shape"/>
    <property type="evidence" value="ECO:0007669"/>
    <property type="project" value="UniProtKB-UniRule"/>
</dbReference>
<dbReference type="UniPathway" id="UPA00219"/>
<dbReference type="InterPro" id="IPR005490">
    <property type="entry name" value="LD_TPept_cat_dom"/>
</dbReference>
<dbReference type="GO" id="GO:0071555">
    <property type="term" value="P:cell wall organization"/>
    <property type="evidence" value="ECO:0007669"/>
    <property type="project" value="UniProtKB-UniRule"/>
</dbReference>
<evidence type="ECO:0000259" key="7">
    <source>
        <dbReference type="PROSITE" id="PS52029"/>
    </source>
</evidence>
<gene>
    <name evidence="8" type="ORF">FYJ24_00785</name>
</gene>
<evidence type="ECO:0000256" key="2">
    <source>
        <dbReference type="ARBA" id="ARBA00022679"/>
    </source>
</evidence>
<keyword evidence="5 6" id="KW-0961">Cell wall biogenesis/degradation</keyword>
<dbReference type="GO" id="GO:0016740">
    <property type="term" value="F:transferase activity"/>
    <property type="evidence" value="ECO:0007669"/>
    <property type="project" value="UniProtKB-KW"/>
</dbReference>
<accession>A0A6N7W481</accession>
<dbReference type="InterPro" id="IPR050979">
    <property type="entry name" value="LD-transpeptidase"/>
</dbReference>
<reference evidence="8 9" key="1">
    <citation type="submission" date="2019-08" db="EMBL/GenBank/DDBJ databases">
        <title>In-depth cultivation of the pig gut microbiome towards novel bacterial diversity and tailored functional studies.</title>
        <authorList>
            <person name="Wylensek D."/>
            <person name="Hitch T.C.A."/>
            <person name="Clavel T."/>
        </authorList>
    </citation>
    <scope>NUCLEOTIDE SEQUENCE [LARGE SCALE GENOMIC DNA]</scope>
    <source>
        <strain evidence="8 9">WB03_NA08</strain>
    </source>
</reference>
<dbReference type="Pfam" id="PF12229">
    <property type="entry name" value="PG_binding_4"/>
    <property type="match status" value="1"/>
</dbReference>
<feature type="active site" description="Proton donor/acceptor" evidence="6">
    <location>
        <position position="430"/>
    </location>
</feature>
<dbReference type="InterPro" id="IPR038054">
    <property type="entry name" value="LD_TPept-like_central_sf"/>
</dbReference>
<protein>
    <submittedName>
        <fullName evidence="8">L,D-transpeptidase</fullName>
    </submittedName>
</protein>
<dbReference type="GO" id="GO:0005576">
    <property type="term" value="C:extracellular region"/>
    <property type="evidence" value="ECO:0007669"/>
    <property type="project" value="TreeGrafter"/>
</dbReference>
<dbReference type="CDD" id="cd16913">
    <property type="entry name" value="YkuD_like"/>
    <property type="match status" value="1"/>
</dbReference>
<comment type="caution">
    <text evidence="8">The sequence shown here is derived from an EMBL/GenBank/DDBJ whole genome shotgun (WGS) entry which is preliminary data.</text>
</comment>
<evidence type="ECO:0000256" key="6">
    <source>
        <dbReference type="PROSITE-ProRule" id="PRU01373"/>
    </source>
</evidence>
<evidence type="ECO:0000256" key="5">
    <source>
        <dbReference type="ARBA" id="ARBA00023316"/>
    </source>
</evidence>
<dbReference type="PANTHER" id="PTHR30582">
    <property type="entry name" value="L,D-TRANSPEPTIDASE"/>
    <property type="match status" value="1"/>
</dbReference>
<dbReference type="PROSITE" id="PS52029">
    <property type="entry name" value="LD_TPASE"/>
    <property type="match status" value="1"/>
</dbReference>
<dbReference type="EMBL" id="VULO01000001">
    <property type="protein sequence ID" value="MSS83323.1"/>
    <property type="molecule type" value="Genomic_DNA"/>
</dbReference>
<dbReference type="GO" id="GO:0018104">
    <property type="term" value="P:peptidoglycan-protein cross-linking"/>
    <property type="evidence" value="ECO:0007669"/>
    <property type="project" value="TreeGrafter"/>
</dbReference>
<dbReference type="InterPro" id="IPR038063">
    <property type="entry name" value="Transpep_catalytic_dom"/>
</dbReference>
<dbReference type="GO" id="GO:0071972">
    <property type="term" value="F:peptidoglycan L,D-transpeptidase activity"/>
    <property type="evidence" value="ECO:0007669"/>
    <property type="project" value="TreeGrafter"/>
</dbReference>
<evidence type="ECO:0000256" key="4">
    <source>
        <dbReference type="ARBA" id="ARBA00022984"/>
    </source>
</evidence>
<keyword evidence="3 6" id="KW-0133">Cell shape</keyword>
<evidence type="ECO:0000313" key="9">
    <source>
        <dbReference type="Proteomes" id="UP000470875"/>
    </source>
</evidence>
<dbReference type="AlphaFoldDB" id="A0A6N7W481"/>
<dbReference type="RefSeq" id="WP_154542661.1">
    <property type="nucleotide sequence ID" value="NZ_VULO01000001.1"/>
</dbReference>
<evidence type="ECO:0000313" key="8">
    <source>
        <dbReference type="EMBL" id="MSS83323.1"/>
    </source>
</evidence>
<dbReference type="Proteomes" id="UP000470875">
    <property type="component" value="Unassembled WGS sequence"/>
</dbReference>
<evidence type="ECO:0000256" key="1">
    <source>
        <dbReference type="ARBA" id="ARBA00004752"/>
    </source>
</evidence>
<name>A0A6N7W481_9ACTO</name>
<dbReference type="PANTHER" id="PTHR30582:SF2">
    <property type="entry name" value="L,D-TRANSPEPTIDASE YCIB-RELATED"/>
    <property type="match status" value="1"/>
</dbReference>
<dbReference type="Pfam" id="PF03734">
    <property type="entry name" value="YkuD"/>
    <property type="match status" value="1"/>
</dbReference>
<keyword evidence="4 6" id="KW-0573">Peptidoglycan synthesis</keyword>
<dbReference type="Gene3D" id="2.40.440.10">
    <property type="entry name" value="L,D-transpeptidase catalytic domain-like"/>
    <property type="match status" value="1"/>
</dbReference>
<comment type="pathway">
    <text evidence="1 6">Cell wall biogenesis; peptidoglycan biosynthesis.</text>
</comment>
<sequence>MANFWSSKRNKVLVVVLGALLLVAASLFGIYLSNVSRVLPGTSVGTLDVSGMNREQLESALQQASEKTLTVTVGDANVEATPQETGVSIDIQGTADEVFSPNTSIFQLLGGMFGSRVVDPIVDVDEVTVDSFASTLPIADADIAADASISFDGNRFVVSGSKAGRAIDADSLKTALAESARNLWDSPVKAMTADQQPRVTTDIAETAAATANNWIVPEVIIDDGEGTSGSPDAATKATWVTFDKETLTPSLDREAIKKWVDEFGDQTDIDPVPGYRNVDENGQVVATVHGPESGWVVSNADAITDAITQGLSNGNPVYATFDYVEQEGKWEDRPADPATKDLAYRAAADEKWIDLNLTTNTVTAYEGAKVVGGPFYMVPGAPETPTITGEFNIYLKYDVQTMRGENADGTPYVTEDVPWVSYFSGGYGFHGAPWRSSFGWSGPGGSHGCINMPVDEAKFIYDWADMGTKVISRY</sequence>
<keyword evidence="2" id="KW-0808">Transferase</keyword>
<dbReference type="InterPro" id="IPR022029">
    <property type="entry name" value="YoaR-like_PG-bd"/>
</dbReference>